<reference evidence="1 2" key="1">
    <citation type="journal article" date="2018" name="PLoS ONE">
        <title>The draft genome of Kipferlia bialata reveals reductive genome evolution in fornicate parasites.</title>
        <authorList>
            <person name="Tanifuji G."/>
            <person name="Takabayashi S."/>
            <person name="Kume K."/>
            <person name="Takagi M."/>
            <person name="Nakayama T."/>
            <person name="Kamikawa R."/>
            <person name="Inagaki Y."/>
            <person name="Hashimoto T."/>
        </authorList>
    </citation>
    <scope>NUCLEOTIDE SEQUENCE [LARGE SCALE GENOMIC DNA]</scope>
    <source>
        <strain evidence="1">NY0173</strain>
    </source>
</reference>
<gene>
    <name evidence="1" type="ORF">KIPB_010621</name>
</gene>
<dbReference type="EMBL" id="BDIP01004021">
    <property type="protein sequence ID" value="GIQ88381.1"/>
    <property type="molecule type" value="Genomic_DNA"/>
</dbReference>
<accession>A0A9K3D408</accession>
<comment type="caution">
    <text evidence="1">The sequence shown here is derived from an EMBL/GenBank/DDBJ whole genome shotgun (WGS) entry which is preliminary data.</text>
</comment>
<sequence>DKKIRAAYGIPKHHTIHHVVAIGYRKGRPLRRGTYRQGVKVNVVDTRPEGI</sequence>
<name>A0A9K3D408_9EUKA</name>
<evidence type="ECO:0000313" key="1">
    <source>
        <dbReference type="EMBL" id="GIQ88381.1"/>
    </source>
</evidence>
<keyword evidence="2" id="KW-1185">Reference proteome</keyword>
<dbReference type="Proteomes" id="UP000265618">
    <property type="component" value="Unassembled WGS sequence"/>
</dbReference>
<organism evidence="1 2">
    <name type="scientific">Kipferlia bialata</name>
    <dbReference type="NCBI Taxonomy" id="797122"/>
    <lineage>
        <taxon>Eukaryota</taxon>
        <taxon>Metamonada</taxon>
        <taxon>Carpediemonas-like organisms</taxon>
        <taxon>Kipferlia</taxon>
    </lineage>
</organism>
<feature type="non-terminal residue" evidence="1">
    <location>
        <position position="1"/>
    </location>
</feature>
<evidence type="ECO:0000313" key="2">
    <source>
        <dbReference type="Proteomes" id="UP000265618"/>
    </source>
</evidence>
<dbReference type="AlphaFoldDB" id="A0A9K3D408"/>
<protein>
    <submittedName>
        <fullName evidence="1">Uncharacterized protein</fullName>
    </submittedName>
</protein>
<proteinExistence type="predicted"/>